<keyword evidence="6" id="KW-1185">Reference proteome</keyword>
<dbReference type="PANTHER" id="PTHR37469:SF2">
    <property type="entry name" value="CELLOBIONIC ACID PHOSPHORYLASE"/>
    <property type="match status" value="1"/>
</dbReference>
<proteinExistence type="predicted"/>
<dbReference type="InterPro" id="IPR012341">
    <property type="entry name" value="6hp_glycosidase-like_sf"/>
</dbReference>
<gene>
    <name evidence="5" type="ORF">tloyanaT_33370</name>
</gene>
<dbReference type="SUPFAM" id="SSF74650">
    <property type="entry name" value="Galactose mutarotase-like"/>
    <property type="match status" value="1"/>
</dbReference>
<dbReference type="Gene3D" id="1.50.10.10">
    <property type="match status" value="1"/>
</dbReference>
<name>A0ABQ6HHE0_9GAMM</name>
<dbReference type="Pfam" id="PF06165">
    <property type="entry name" value="GH94_b-supersand"/>
    <property type="match status" value="1"/>
</dbReference>
<evidence type="ECO:0000259" key="3">
    <source>
        <dbReference type="Pfam" id="PF06165"/>
    </source>
</evidence>
<dbReference type="EMBL" id="BSSV01000008">
    <property type="protein sequence ID" value="GLX87084.1"/>
    <property type="molecule type" value="Genomic_DNA"/>
</dbReference>
<dbReference type="Proteomes" id="UP001157134">
    <property type="component" value="Unassembled WGS sequence"/>
</dbReference>
<evidence type="ECO:0000256" key="2">
    <source>
        <dbReference type="ARBA" id="ARBA00022679"/>
    </source>
</evidence>
<dbReference type="SUPFAM" id="SSF48208">
    <property type="entry name" value="Six-hairpin glycosidases"/>
    <property type="match status" value="1"/>
</dbReference>
<dbReference type="Pfam" id="PF17167">
    <property type="entry name" value="Glyco_hydro_94"/>
    <property type="match status" value="1"/>
</dbReference>
<dbReference type="InterPro" id="IPR011013">
    <property type="entry name" value="Gal_mutarotase_sf_dom"/>
</dbReference>
<dbReference type="InterPro" id="IPR037018">
    <property type="entry name" value="GH65_N"/>
</dbReference>
<feature type="domain" description="Glycosyl hydrolase 94 catalytic" evidence="4">
    <location>
        <begin position="357"/>
        <end position="723"/>
    </location>
</feature>
<evidence type="ECO:0000313" key="6">
    <source>
        <dbReference type="Proteomes" id="UP001157134"/>
    </source>
</evidence>
<dbReference type="Gene3D" id="2.70.98.40">
    <property type="entry name" value="Glycoside hydrolase, family 65, N-terminal domain"/>
    <property type="match status" value="1"/>
</dbReference>
<feature type="domain" description="Glycosyl hydrolase 94 supersandwich" evidence="3">
    <location>
        <begin position="85"/>
        <end position="295"/>
    </location>
</feature>
<dbReference type="InterPro" id="IPR008928">
    <property type="entry name" value="6-hairpin_glycosidase_sf"/>
</dbReference>
<dbReference type="PANTHER" id="PTHR37469">
    <property type="entry name" value="CELLOBIONIC ACID PHOSPHORYLASE-RELATED"/>
    <property type="match status" value="1"/>
</dbReference>
<keyword evidence="2" id="KW-0808">Transferase</keyword>
<keyword evidence="1" id="KW-0328">Glycosyltransferase</keyword>
<organism evidence="5 6">
    <name type="scientific">Thalassotalea loyana</name>
    <dbReference type="NCBI Taxonomy" id="280483"/>
    <lineage>
        <taxon>Bacteria</taxon>
        <taxon>Pseudomonadati</taxon>
        <taxon>Pseudomonadota</taxon>
        <taxon>Gammaproteobacteria</taxon>
        <taxon>Alteromonadales</taxon>
        <taxon>Colwelliaceae</taxon>
        <taxon>Thalassotalea</taxon>
    </lineage>
</organism>
<dbReference type="InterPro" id="IPR033432">
    <property type="entry name" value="GH94_catalytic"/>
</dbReference>
<dbReference type="Gene3D" id="2.60.420.10">
    <property type="entry name" value="Maltose phosphorylase, domain 3"/>
    <property type="match status" value="1"/>
</dbReference>
<dbReference type="InterPro" id="IPR010383">
    <property type="entry name" value="Glyco_hydrolase_94_b-supersand"/>
</dbReference>
<dbReference type="RefSeq" id="WP_284300779.1">
    <property type="nucleotide sequence ID" value="NZ_BSSV01000008.1"/>
</dbReference>
<evidence type="ECO:0000313" key="5">
    <source>
        <dbReference type="EMBL" id="GLX87084.1"/>
    </source>
</evidence>
<evidence type="ECO:0000256" key="1">
    <source>
        <dbReference type="ARBA" id="ARBA00022676"/>
    </source>
</evidence>
<reference evidence="5 6" key="1">
    <citation type="submission" date="2023-03" db="EMBL/GenBank/DDBJ databases">
        <title>Thalassotalea loyana LMG 22536T draft genome sequence.</title>
        <authorList>
            <person name="Sawabe T."/>
        </authorList>
    </citation>
    <scope>NUCLEOTIDE SEQUENCE [LARGE SCALE GENOMIC DNA]</scope>
    <source>
        <strain evidence="5 6">LMG 22536</strain>
    </source>
</reference>
<accession>A0ABQ6HHE0</accession>
<sequence length="802" mass="90909">MAKEDAKLDATARLVSVTDEQVTLTSPVTMPKANGYLYNDKMLLQLNCRGYAISQFLQPEPAKYSFGPNLEATTFIQPEHHYYAHHPGRFFYLKDLITGELISLPYEPCRKRTDSFVFIQEKGQISWRISHNDLNINIRVSLCNAHIAECWHISIVNQSGSVKRVALYPYFTVGYQSWMNQSADYDETLNAIIASAITPYQKVSQYFENQELKDKTFLISERSPDAWLANQELFEGEGGLSNPTALRQRSLPNCGTQYQVACAAMQYDIELAPNEAFENKWAFGAAKNVDEIDAIKHVAFSDESSISPSLSANVSIQEHTGIIGSESWLFNYINTWLPRQIDMHGTTNRLTTDPQTRNYLQDNMGLSFLAPTKARRAFVRTMSQQHASGELPDGILLNETAELKYINQVPHRDHSAWLSISLLCYLDETNDTELLLEQLDFQDSDEQAPVYLHLTKSIEYLLEQRDERGLCFINQGDWCDPMNMVGHNGKGVSSWLSLATAYSIECFIRLINDYLPENLQGSLADKIAEFKEAKTALNNAVNTHCWDGDWYARGINDHGRSFGIKSDVEGRIYLNPQSWALLAEAVSPAKQYSLLNEVQKQLYTPFGVTMLAPSYTQMDEGIGRLTQKSAGIAENGSVYNHASVFYAYSLYQIGENDMAFAVLAKMLPTETDQIIRGQLPHFVPNYYRGAYHQFPEHAGKSSHLFNTGTVAWFYRCIVEELCGLKGKQGRLLVQPKLPKHLTRLSGTRHFRGADINFEYQQKDIESMQCWLNGTSLDKPVICNVEAGARYQLEVHLPRKHLE</sequence>
<evidence type="ECO:0000259" key="4">
    <source>
        <dbReference type="Pfam" id="PF17167"/>
    </source>
</evidence>
<protein>
    <submittedName>
        <fullName evidence="5">Cellobionic acid phosphorylase</fullName>
    </submittedName>
</protein>
<comment type="caution">
    <text evidence="5">The sequence shown here is derived from an EMBL/GenBank/DDBJ whole genome shotgun (WGS) entry which is preliminary data.</text>
</comment>
<dbReference type="InterPro" id="IPR052047">
    <property type="entry name" value="GH94_Enzymes"/>
</dbReference>